<evidence type="ECO:0000313" key="3">
    <source>
        <dbReference type="Proteomes" id="UP000237752"/>
    </source>
</evidence>
<comment type="caution">
    <text evidence="2">The sequence shown here is derived from an EMBL/GenBank/DDBJ whole genome shotgun (WGS) entry which is preliminary data.</text>
</comment>
<dbReference type="GO" id="GO:0016884">
    <property type="term" value="F:carbon-nitrogen ligase activity, with glutamine as amido-N-donor"/>
    <property type="evidence" value="ECO:0007669"/>
    <property type="project" value="InterPro"/>
</dbReference>
<feature type="compositionally biased region" description="Basic and acidic residues" evidence="1">
    <location>
        <begin position="137"/>
        <end position="151"/>
    </location>
</feature>
<dbReference type="Proteomes" id="UP000237752">
    <property type="component" value="Unassembled WGS sequence"/>
</dbReference>
<dbReference type="RefSeq" id="WP_106348051.1">
    <property type="nucleotide sequence ID" value="NZ_PVUE01000003.1"/>
</dbReference>
<gene>
    <name evidence="2" type="ORF">CLV47_103133</name>
</gene>
<sequence length="151" mass="16370">MSALKDTLQADLKTAMKGRDTVTTATLRMALTAVRNEEVAGKSSRELADDDVLKVLARELKRRRESAEAYDDAHRPELADREREEAAVLERYLPAAMSDEDLTQVVARVIAEVGASGTADMGKVMKPAQAAVAGTADGKRLSTEVRRQLSA</sequence>
<dbReference type="Pfam" id="PF09424">
    <property type="entry name" value="YqeY"/>
    <property type="match status" value="1"/>
</dbReference>
<proteinExistence type="predicted"/>
<reference evidence="2 3" key="1">
    <citation type="submission" date="2018-03" db="EMBL/GenBank/DDBJ databases">
        <title>Genomic Encyclopedia of Archaeal and Bacterial Type Strains, Phase II (KMG-II): from individual species to whole genera.</title>
        <authorList>
            <person name="Goeker M."/>
        </authorList>
    </citation>
    <scope>NUCLEOTIDE SEQUENCE [LARGE SCALE GENOMIC DNA]</scope>
    <source>
        <strain evidence="2 3">DSM 100065</strain>
    </source>
</reference>
<dbReference type="OrthoDB" id="5244551at2"/>
<protein>
    <recommendedName>
        <fullName evidence="4">GatB/YqeY domain-containing protein</fullName>
    </recommendedName>
</protein>
<dbReference type="EMBL" id="PVUE01000003">
    <property type="protein sequence ID" value="PRZ43076.1"/>
    <property type="molecule type" value="Genomic_DNA"/>
</dbReference>
<name>A0A2T1A3B1_9ACTN</name>
<organism evidence="2 3">
    <name type="scientific">Antricoccus suffuscus</name>
    <dbReference type="NCBI Taxonomy" id="1629062"/>
    <lineage>
        <taxon>Bacteria</taxon>
        <taxon>Bacillati</taxon>
        <taxon>Actinomycetota</taxon>
        <taxon>Actinomycetes</taxon>
        <taxon>Geodermatophilales</taxon>
        <taxon>Antricoccaceae</taxon>
        <taxon>Antricoccus</taxon>
    </lineage>
</organism>
<dbReference type="Gene3D" id="1.10.1510.10">
    <property type="entry name" value="Uncharacterised protein YqeY/AIM41 PF09424, N-terminal domain"/>
    <property type="match status" value="1"/>
</dbReference>
<keyword evidence="3" id="KW-1185">Reference proteome</keyword>
<dbReference type="InterPro" id="IPR023168">
    <property type="entry name" value="GatB_Yqey_C_2"/>
</dbReference>
<dbReference type="InterPro" id="IPR003789">
    <property type="entry name" value="Asn/Gln_tRNA_amidoTrase-B-like"/>
</dbReference>
<dbReference type="SUPFAM" id="SSF89095">
    <property type="entry name" value="GatB/YqeY motif"/>
    <property type="match status" value="1"/>
</dbReference>
<evidence type="ECO:0000313" key="2">
    <source>
        <dbReference type="EMBL" id="PRZ43076.1"/>
    </source>
</evidence>
<evidence type="ECO:0008006" key="4">
    <source>
        <dbReference type="Google" id="ProtNLM"/>
    </source>
</evidence>
<dbReference type="PANTHER" id="PTHR28055">
    <property type="entry name" value="ALTERED INHERITANCE OF MITOCHONDRIA PROTEIN 41, MITOCHONDRIAL"/>
    <property type="match status" value="1"/>
</dbReference>
<evidence type="ECO:0000256" key="1">
    <source>
        <dbReference type="SAM" id="MobiDB-lite"/>
    </source>
</evidence>
<dbReference type="AlphaFoldDB" id="A0A2T1A3B1"/>
<dbReference type="InterPro" id="IPR042184">
    <property type="entry name" value="YqeY/Aim41_N"/>
</dbReference>
<dbReference type="PANTHER" id="PTHR28055:SF1">
    <property type="entry name" value="ALTERED INHERITANCE OF MITOCHONDRIA PROTEIN 41, MITOCHONDRIAL"/>
    <property type="match status" value="1"/>
</dbReference>
<accession>A0A2T1A3B1</accession>
<dbReference type="InterPro" id="IPR019004">
    <property type="entry name" value="YqeY/Aim41"/>
</dbReference>
<dbReference type="Gene3D" id="1.10.10.410">
    <property type="match status" value="1"/>
</dbReference>
<feature type="region of interest" description="Disordered" evidence="1">
    <location>
        <begin position="132"/>
        <end position="151"/>
    </location>
</feature>